<evidence type="ECO:0000256" key="1">
    <source>
        <dbReference type="ARBA" id="ARBA00010833"/>
    </source>
</evidence>
<evidence type="ECO:0000256" key="2">
    <source>
        <dbReference type="ARBA" id="ARBA00022801"/>
    </source>
</evidence>
<name>A0A6G8QGC9_9ACTN</name>
<dbReference type="KEGG" id="rub:GBA63_18785"/>
<dbReference type="InterPro" id="IPR054491">
    <property type="entry name" value="MGH1-like_GH"/>
</dbReference>
<sequence>MVLDSNWTGEYTRPGPRLYPHQWSWDSAFIAFGYARYDQKRAIQELRHLFDNQWTNGLLPQIVFDPHFGEYFPGIDFWHAECSESAVCVYKTSGVVQPPIHATATLHVYRHGVDRPGARAFLEEAFPRLVAWHDYLYRERDPENEGLVYIRHPWESGMDNSPLWDAIMLRMQLRSHEIPAYRRVDTHVVSPADRPESAAYDRFAYLVQLFSRLNYDEARIREDCPFLVQDVLFNSLLCQGERDLAQIAQLIGEDPSPNEERAGKTAGAVNRKLWDEEHGTYLDFDLATGQPIRVYAAAGFLPLFAGIPEEQCARRMVERLKTTGFDLGGEGMIAVPSYDPLGFGFSPSRYWRGPVWINIDWLLMRGLERYGYEKHARGLRESIVNLVRDNGFYEYFNPRTGVGHGSDLFSWSAALLLDAMSDSWW</sequence>
<keyword evidence="3" id="KW-0326">Glycosidase</keyword>
<evidence type="ECO:0000313" key="6">
    <source>
        <dbReference type="Proteomes" id="UP000501452"/>
    </source>
</evidence>
<dbReference type="PANTHER" id="PTHR10412:SF11">
    <property type="entry name" value="MANNOSYL-OLIGOSACCHARIDE GLUCOSIDASE"/>
    <property type="match status" value="1"/>
</dbReference>
<dbReference type="GO" id="GO:0004573">
    <property type="term" value="F:Glc3Man9GlcNAc2 oligosaccharide glucosidase activity"/>
    <property type="evidence" value="ECO:0007669"/>
    <property type="project" value="InterPro"/>
</dbReference>
<organism evidence="5 6">
    <name type="scientific">Rubrobacter tropicus</name>
    <dbReference type="NCBI Taxonomy" id="2653851"/>
    <lineage>
        <taxon>Bacteria</taxon>
        <taxon>Bacillati</taxon>
        <taxon>Actinomycetota</taxon>
        <taxon>Rubrobacteria</taxon>
        <taxon>Rubrobacterales</taxon>
        <taxon>Rubrobacteraceae</taxon>
        <taxon>Rubrobacter</taxon>
    </lineage>
</organism>
<keyword evidence="6" id="KW-1185">Reference proteome</keyword>
<dbReference type="InterPro" id="IPR012341">
    <property type="entry name" value="6hp_glycosidase-like_sf"/>
</dbReference>
<dbReference type="InterPro" id="IPR008928">
    <property type="entry name" value="6-hairpin_glycosidase_sf"/>
</dbReference>
<feature type="domain" description="Mannosylglycerate hydrolase MGH1-like glycoside hydrolase" evidence="4">
    <location>
        <begin position="19"/>
        <end position="412"/>
    </location>
</feature>
<gene>
    <name evidence="5" type="ORF">GBA63_18785</name>
</gene>
<dbReference type="EMBL" id="CP045119">
    <property type="protein sequence ID" value="QIN85277.1"/>
    <property type="molecule type" value="Genomic_DNA"/>
</dbReference>
<evidence type="ECO:0000256" key="3">
    <source>
        <dbReference type="ARBA" id="ARBA00023295"/>
    </source>
</evidence>
<keyword evidence="2 5" id="KW-0378">Hydrolase</keyword>
<dbReference type="PANTHER" id="PTHR10412">
    <property type="entry name" value="MANNOSYL-OLIGOSACCHARIDE GLUCOSIDASE"/>
    <property type="match status" value="1"/>
</dbReference>
<dbReference type="Gene3D" id="1.50.10.10">
    <property type="match status" value="1"/>
</dbReference>
<dbReference type="Pfam" id="PF22422">
    <property type="entry name" value="MGH1-like_GH"/>
    <property type="match status" value="1"/>
</dbReference>
<evidence type="ECO:0000313" key="5">
    <source>
        <dbReference type="EMBL" id="QIN85277.1"/>
    </source>
</evidence>
<reference evidence="5 6" key="1">
    <citation type="submission" date="2019-10" db="EMBL/GenBank/DDBJ databases">
        <title>Rubrobacter sp nov SCSIO 52090 isolated from a deep-sea sediment in the South China Sea.</title>
        <authorList>
            <person name="Chen R.W."/>
        </authorList>
    </citation>
    <scope>NUCLEOTIDE SEQUENCE [LARGE SCALE GENOMIC DNA]</scope>
    <source>
        <strain evidence="5 6">SCSIO 52909</strain>
    </source>
</reference>
<dbReference type="AlphaFoldDB" id="A0A6G8QGC9"/>
<evidence type="ECO:0000259" key="4">
    <source>
        <dbReference type="Pfam" id="PF22422"/>
    </source>
</evidence>
<dbReference type="GO" id="GO:0009311">
    <property type="term" value="P:oligosaccharide metabolic process"/>
    <property type="evidence" value="ECO:0007669"/>
    <property type="project" value="InterPro"/>
</dbReference>
<protein>
    <submittedName>
        <fullName evidence="5">Glycoside hydrolase</fullName>
    </submittedName>
</protein>
<dbReference type="SUPFAM" id="SSF48208">
    <property type="entry name" value="Six-hairpin glycosidases"/>
    <property type="match status" value="1"/>
</dbReference>
<proteinExistence type="inferred from homology"/>
<dbReference type="InterPro" id="IPR004888">
    <property type="entry name" value="Glycoside_hydrolase_63"/>
</dbReference>
<dbReference type="GO" id="GO:0006487">
    <property type="term" value="P:protein N-linked glycosylation"/>
    <property type="evidence" value="ECO:0007669"/>
    <property type="project" value="TreeGrafter"/>
</dbReference>
<dbReference type="Proteomes" id="UP000501452">
    <property type="component" value="Chromosome"/>
</dbReference>
<comment type="similarity">
    <text evidence="1">Belongs to the glycosyl hydrolase 63 family.</text>
</comment>
<accession>A0A6G8QGC9</accession>